<feature type="region of interest" description="Disordered" evidence="1">
    <location>
        <begin position="108"/>
        <end position="255"/>
    </location>
</feature>
<comment type="caution">
    <text evidence="2">The sequence shown here is derived from an EMBL/GenBank/DDBJ whole genome shotgun (WGS) entry which is preliminary data.</text>
</comment>
<dbReference type="EMBL" id="NHYE01001028">
    <property type="protein sequence ID" value="PPR00116.1"/>
    <property type="molecule type" value="Genomic_DNA"/>
</dbReference>
<organism evidence="2 3">
    <name type="scientific">Gymnopilus dilepis</name>
    <dbReference type="NCBI Taxonomy" id="231916"/>
    <lineage>
        <taxon>Eukaryota</taxon>
        <taxon>Fungi</taxon>
        <taxon>Dikarya</taxon>
        <taxon>Basidiomycota</taxon>
        <taxon>Agaricomycotina</taxon>
        <taxon>Agaricomycetes</taxon>
        <taxon>Agaricomycetidae</taxon>
        <taxon>Agaricales</taxon>
        <taxon>Agaricineae</taxon>
        <taxon>Hymenogastraceae</taxon>
        <taxon>Gymnopilus</taxon>
    </lineage>
</organism>
<keyword evidence="3" id="KW-1185">Reference proteome</keyword>
<feature type="compositionally biased region" description="Basic and acidic residues" evidence="1">
    <location>
        <begin position="405"/>
        <end position="414"/>
    </location>
</feature>
<dbReference type="AlphaFoldDB" id="A0A409YAT2"/>
<feature type="compositionally biased region" description="Low complexity" evidence="1">
    <location>
        <begin position="360"/>
        <end position="379"/>
    </location>
</feature>
<feature type="compositionally biased region" description="Low complexity" evidence="1">
    <location>
        <begin position="152"/>
        <end position="161"/>
    </location>
</feature>
<feature type="compositionally biased region" description="Polar residues" evidence="1">
    <location>
        <begin position="342"/>
        <end position="359"/>
    </location>
</feature>
<reference evidence="2 3" key="1">
    <citation type="journal article" date="2018" name="Evol. Lett.">
        <title>Horizontal gene cluster transfer increased hallucinogenic mushroom diversity.</title>
        <authorList>
            <person name="Reynolds H.T."/>
            <person name="Vijayakumar V."/>
            <person name="Gluck-Thaler E."/>
            <person name="Korotkin H.B."/>
            <person name="Matheny P.B."/>
            <person name="Slot J.C."/>
        </authorList>
    </citation>
    <scope>NUCLEOTIDE SEQUENCE [LARGE SCALE GENOMIC DNA]</scope>
    <source>
        <strain evidence="2 3">SRW20</strain>
    </source>
</reference>
<feature type="compositionally biased region" description="Low complexity" evidence="1">
    <location>
        <begin position="113"/>
        <end position="128"/>
    </location>
</feature>
<accession>A0A409YAT2</accession>
<feature type="compositionally biased region" description="Polar residues" evidence="1">
    <location>
        <begin position="425"/>
        <end position="450"/>
    </location>
</feature>
<evidence type="ECO:0000256" key="1">
    <source>
        <dbReference type="SAM" id="MobiDB-lite"/>
    </source>
</evidence>
<feature type="compositionally biased region" description="Polar residues" evidence="1">
    <location>
        <begin position="293"/>
        <end position="307"/>
    </location>
</feature>
<feature type="region of interest" description="Disordered" evidence="1">
    <location>
        <begin position="342"/>
        <end position="458"/>
    </location>
</feature>
<evidence type="ECO:0000313" key="3">
    <source>
        <dbReference type="Proteomes" id="UP000284706"/>
    </source>
</evidence>
<feature type="compositionally biased region" description="Basic and acidic residues" evidence="1">
    <location>
        <begin position="229"/>
        <end position="243"/>
    </location>
</feature>
<feature type="compositionally biased region" description="Polar residues" evidence="1">
    <location>
        <begin position="162"/>
        <end position="187"/>
    </location>
</feature>
<name>A0A409YAT2_9AGAR</name>
<feature type="compositionally biased region" description="Polar residues" evidence="1">
    <location>
        <begin position="272"/>
        <end position="286"/>
    </location>
</feature>
<gene>
    <name evidence="2" type="ORF">CVT26_008896</name>
</gene>
<sequence>MAISFPRKTTINLNAPWPIDSIVPDVNEQAQFLWKLLAACARSGICCPDCGRVFNAPQLPLTSHEMKEIEPHLKGAKPMYNFSFCPRCNPAEERMKARFAPRSMLHLSNNMRAPSSPATSSTSCATPPQMTSNIGHPGKPLPRGLSSYPLQAEAASSASTSQLQYRGNVQGSPTTMGQARHGSQATKSAAPLVASSSSGRRHHGVTVSDTSYPQGHARLQMGNGSSVPQRREAFDSPSAEHTRSTLPASQTGMLPLPYKRSLYPVEGRHLDCSSNPNVQASSSQQRPAALIRANTQPPGQWSGQVQNPPHMVRGHGYAPQLPSMLNHDRSIALSRPPLVHANTWTGSNQRSLSTTSISHTQNLNSSTNASSSSQTSTNAGFTDQYASAVIENSQPTNERKGRKRARDESNAQERGRKRSRKETKSTSPTSANSSEAQSPSAKKVKTTQNGPVAPDDAP</sequence>
<evidence type="ECO:0000313" key="2">
    <source>
        <dbReference type="EMBL" id="PPR00116.1"/>
    </source>
</evidence>
<feature type="region of interest" description="Disordered" evidence="1">
    <location>
        <begin position="267"/>
        <end position="323"/>
    </location>
</feature>
<protein>
    <submittedName>
        <fullName evidence="2">Uncharacterized protein</fullName>
    </submittedName>
</protein>
<dbReference type="InParanoid" id="A0A409YAT2"/>
<dbReference type="Proteomes" id="UP000284706">
    <property type="component" value="Unassembled WGS sequence"/>
</dbReference>
<feature type="compositionally biased region" description="Polar residues" evidence="1">
    <location>
        <begin position="380"/>
        <end position="396"/>
    </location>
</feature>
<proteinExistence type="predicted"/>